<dbReference type="AlphaFoldDB" id="A0A370PPA6"/>
<name>A0A370PPA6_ASPPH</name>
<evidence type="ECO:0000313" key="2">
    <source>
        <dbReference type="Proteomes" id="UP000254937"/>
    </source>
</evidence>
<dbReference type="EMBL" id="KZ851850">
    <property type="protein sequence ID" value="RDK44020.1"/>
    <property type="molecule type" value="Genomic_DNA"/>
</dbReference>
<sequence length="72" mass="8101">MHHSQFRHSVSPTESGIFGPTKEYYTRFDEWGVLCPPQMPGLTRCNLPSISSNRAQAHCLMFVTLCKSSVCP</sequence>
<evidence type="ECO:0000313" key="1">
    <source>
        <dbReference type="EMBL" id="RDK44020.1"/>
    </source>
</evidence>
<gene>
    <name evidence="1" type="ORF">M752DRAFT_148877</name>
</gene>
<dbReference type="Proteomes" id="UP000254937">
    <property type="component" value="Unassembled WGS sequence"/>
</dbReference>
<reference evidence="1 2" key="1">
    <citation type="submission" date="2018-07" db="EMBL/GenBank/DDBJ databases">
        <title>Section-level genome sequencing of Aspergillus section Nigri to investigate inter- and intra-species variation.</title>
        <authorList>
            <consortium name="DOE Joint Genome Institute"/>
            <person name="Vesth T.C."/>
            <person name="Nybo J.L."/>
            <person name="Theobald S."/>
            <person name="Frisvad J.C."/>
            <person name="Larsen T.O."/>
            <person name="Nielsen K.F."/>
            <person name="Hoof J.B."/>
            <person name="Brandl J."/>
            <person name="Salamov A."/>
            <person name="Riley R."/>
            <person name="Gladden J.M."/>
            <person name="Phatale P."/>
            <person name="Nielsen M.T."/>
            <person name="Lyhne E.K."/>
            <person name="Kogle M.E."/>
            <person name="Strasser K."/>
            <person name="McDonnell E."/>
            <person name="Barry K."/>
            <person name="Clum A."/>
            <person name="Chen C."/>
            <person name="Nolan M."/>
            <person name="Sandor L."/>
            <person name="Kuo A."/>
            <person name="Lipzen A."/>
            <person name="Hainaut M."/>
            <person name="Drula E."/>
            <person name="Tsang A."/>
            <person name="Magnuson J.K."/>
            <person name="Henrissat B."/>
            <person name="Wiebenga A."/>
            <person name="Simmons B.A."/>
            <person name="Makela M.R."/>
            <person name="De vries R.P."/>
            <person name="Grigoriev I.V."/>
            <person name="Mortensen U.H."/>
            <person name="Baker S.E."/>
            <person name="Andersen M.R."/>
        </authorList>
    </citation>
    <scope>NUCLEOTIDE SEQUENCE [LARGE SCALE GENOMIC DNA]</scope>
    <source>
        <strain evidence="1 2">ATCC 13157</strain>
    </source>
</reference>
<accession>A0A370PPA6</accession>
<protein>
    <submittedName>
        <fullName evidence="1">Uncharacterized protein</fullName>
    </submittedName>
</protein>
<proteinExistence type="predicted"/>
<organism evidence="1 2">
    <name type="scientific">Aspergillus phoenicis ATCC 13157</name>
    <dbReference type="NCBI Taxonomy" id="1353007"/>
    <lineage>
        <taxon>Eukaryota</taxon>
        <taxon>Fungi</taxon>
        <taxon>Dikarya</taxon>
        <taxon>Ascomycota</taxon>
        <taxon>Pezizomycotina</taxon>
        <taxon>Eurotiomycetes</taxon>
        <taxon>Eurotiomycetidae</taxon>
        <taxon>Eurotiales</taxon>
        <taxon>Aspergillaceae</taxon>
        <taxon>Aspergillus</taxon>
    </lineage>
</organism>
<keyword evidence="2" id="KW-1185">Reference proteome</keyword>